<organism evidence="1 2">
    <name type="scientific">Consotaella salsifontis</name>
    <dbReference type="NCBI Taxonomy" id="1365950"/>
    <lineage>
        <taxon>Bacteria</taxon>
        <taxon>Pseudomonadati</taxon>
        <taxon>Pseudomonadota</taxon>
        <taxon>Alphaproteobacteria</taxon>
        <taxon>Hyphomicrobiales</taxon>
        <taxon>Aurantimonadaceae</taxon>
        <taxon>Consotaella</taxon>
    </lineage>
</organism>
<keyword evidence="2" id="KW-1185">Reference proteome</keyword>
<sequence length="151" mass="16958">MGDSPHEEPARKREILKEVLDAVLGGKASSLARHFAPGAVFTNRSNASLNDAPWFARLEGDFRFPSEDDAKSFLDELLRRASYISYELRGTIIEEDQGASRCDWTKRDERDGSLITGTTMWWFSFTSDNRIRAVESIGSIHSVVPAPARRP</sequence>
<gene>
    <name evidence="1" type="ORF">SAMN05428963_106112</name>
</gene>
<dbReference type="EMBL" id="FUXL01000006">
    <property type="protein sequence ID" value="SKA12236.1"/>
    <property type="molecule type" value="Genomic_DNA"/>
</dbReference>
<dbReference type="STRING" id="1365950.SAMN05428963_106112"/>
<protein>
    <recommendedName>
        <fullName evidence="3">SnoaL-like domain-containing protein</fullName>
    </recommendedName>
</protein>
<dbReference type="AlphaFoldDB" id="A0A1T4R8T8"/>
<dbReference type="Gene3D" id="3.10.450.50">
    <property type="match status" value="1"/>
</dbReference>
<evidence type="ECO:0008006" key="3">
    <source>
        <dbReference type="Google" id="ProtNLM"/>
    </source>
</evidence>
<evidence type="ECO:0000313" key="2">
    <source>
        <dbReference type="Proteomes" id="UP000190135"/>
    </source>
</evidence>
<dbReference type="OrthoDB" id="7907853at2"/>
<dbReference type="SUPFAM" id="SSF54427">
    <property type="entry name" value="NTF2-like"/>
    <property type="match status" value="1"/>
</dbReference>
<evidence type="ECO:0000313" key="1">
    <source>
        <dbReference type="EMBL" id="SKA12236.1"/>
    </source>
</evidence>
<accession>A0A1T4R8T8</accession>
<name>A0A1T4R8T8_9HYPH</name>
<dbReference type="Proteomes" id="UP000190135">
    <property type="component" value="Unassembled WGS sequence"/>
</dbReference>
<proteinExistence type="predicted"/>
<dbReference type="InterPro" id="IPR032710">
    <property type="entry name" value="NTF2-like_dom_sf"/>
</dbReference>
<reference evidence="1 2" key="1">
    <citation type="submission" date="2017-02" db="EMBL/GenBank/DDBJ databases">
        <authorList>
            <person name="Peterson S.W."/>
        </authorList>
    </citation>
    <scope>NUCLEOTIDE SEQUENCE [LARGE SCALE GENOMIC DNA]</scope>
    <source>
        <strain evidence="1 2">USBA 369</strain>
    </source>
</reference>
<dbReference type="RefSeq" id="WP_078708360.1">
    <property type="nucleotide sequence ID" value="NZ_FUXL01000006.1"/>
</dbReference>